<feature type="domain" description="Arginine decarboxylase C-terminal helical" evidence="15">
    <location>
        <begin position="588"/>
        <end position="636"/>
    </location>
</feature>
<reference evidence="16 17" key="1">
    <citation type="journal article" date="2013" name="Int. J. Syst. Evol. Microbiol.">
        <title>Celerinatantimonas yamalensis sp. nov., a cold-adapted diazotrophic bacterium from a cold permafrost brine.</title>
        <authorList>
            <person name="Shcherbakova V."/>
            <person name="Chuvilskaya N."/>
            <person name="Rivkina E."/>
            <person name="Demidov N."/>
            <person name="Uchaeva V."/>
            <person name="Suetin S."/>
            <person name="Suzina N."/>
            <person name="Gilichinsky D."/>
        </authorList>
    </citation>
    <scope>NUCLEOTIDE SEQUENCE [LARGE SCALE GENOMIC DNA]</scope>
    <source>
        <strain evidence="16 17">C7</strain>
    </source>
</reference>
<comment type="pathway">
    <text evidence="12">Amine and polyamine biosynthesis; agmatine biosynthesis; agmatine from L-arginine: step 1/1.</text>
</comment>
<keyword evidence="17" id="KW-1185">Reference proteome</keyword>
<feature type="binding site" evidence="12">
    <location>
        <begin position="289"/>
        <end position="299"/>
    </location>
    <ligand>
        <name>substrate</name>
    </ligand>
</feature>
<dbReference type="InterPro" id="IPR022644">
    <property type="entry name" value="De-COase2_N"/>
</dbReference>
<dbReference type="RefSeq" id="WP_408623615.1">
    <property type="nucleotide sequence ID" value="NZ_JBEQCT010000004.1"/>
</dbReference>
<protein>
    <recommendedName>
        <fullName evidence="12">Biosynthetic arginine decarboxylase</fullName>
        <shortName evidence="12">ADC</shortName>
        <ecNumber evidence="12">4.1.1.19</ecNumber>
    </recommendedName>
</protein>
<feature type="domain" description="Orn/DAP/Arg decarboxylase 2 N-terminal" evidence="13">
    <location>
        <begin position="87"/>
        <end position="349"/>
    </location>
</feature>
<dbReference type="NCBIfam" id="TIGR01273">
    <property type="entry name" value="speA"/>
    <property type="match status" value="1"/>
</dbReference>
<gene>
    <name evidence="12 16" type="primary">speA</name>
    <name evidence="16" type="ORF">ABUE30_09955</name>
</gene>
<dbReference type="CDD" id="cd06830">
    <property type="entry name" value="PLPDE_III_ADC"/>
    <property type="match status" value="1"/>
</dbReference>
<dbReference type="EC" id="4.1.1.19" evidence="12"/>
<dbReference type="PANTHER" id="PTHR43295">
    <property type="entry name" value="ARGININE DECARBOXYLASE"/>
    <property type="match status" value="1"/>
</dbReference>
<keyword evidence="10 12" id="KW-0620">Polyamine biosynthesis</keyword>
<keyword evidence="5 12" id="KW-0479">Metal-binding</keyword>
<evidence type="ECO:0000256" key="7">
    <source>
        <dbReference type="ARBA" id="ARBA00022842"/>
    </source>
</evidence>
<keyword evidence="7 12" id="KW-0460">Magnesium</keyword>
<evidence type="ECO:0000256" key="3">
    <source>
        <dbReference type="ARBA" id="ARBA00002257"/>
    </source>
</evidence>
<evidence type="ECO:0000313" key="17">
    <source>
        <dbReference type="Proteomes" id="UP001629953"/>
    </source>
</evidence>
<feature type="domain" description="Arginine decarboxylase helical bundle" evidence="14">
    <location>
        <begin position="374"/>
        <end position="460"/>
    </location>
</feature>
<evidence type="ECO:0000256" key="4">
    <source>
        <dbReference type="ARBA" id="ARBA00008357"/>
    </source>
</evidence>
<comment type="similarity">
    <text evidence="4 12">Belongs to the Orn/Lys/Arg decarboxylase class-II family. SpeA subfamily.</text>
</comment>
<dbReference type="Proteomes" id="UP001629953">
    <property type="component" value="Unassembled WGS sequence"/>
</dbReference>
<comment type="catalytic activity">
    <reaction evidence="12">
        <text>L-arginine + H(+) = agmatine + CO2</text>
        <dbReference type="Rhea" id="RHEA:17641"/>
        <dbReference type="ChEBI" id="CHEBI:15378"/>
        <dbReference type="ChEBI" id="CHEBI:16526"/>
        <dbReference type="ChEBI" id="CHEBI:32682"/>
        <dbReference type="ChEBI" id="CHEBI:58145"/>
        <dbReference type="EC" id="4.1.1.19"/>
    </reaction>
</comment>
<proteinExistence type="inferred from homology"/>
<evidence type="ECO:0000256" key="11">
    <source>
        <dbReference type="ARBA" id="ARBA00023239"/>
    </source>
</evidence>
<feature type="modified residue" description="N6-(pyridoxal phosphate)lysine" evidence="12">
    <location>
        <position position="104"/>
    </location>
</feature>
<comment type="caution">
    <text evidence="16">The sequence shown here is derived from an EMBL/GenBank/DDBJ whole genome shotgun (WGS) entry which is preliminary data.</text>
</comment>
<dbReference type="InterPro" id="IPR002985">
    <property type="entry name" value="Arg_decrbxlase"/>
</dbReference>
<evidence type="ECO:0000313" key="16">
    <source>
        <dbReference type="EMBL" id="MFM2485382.1"/>
    </source>
</evidence>
<evidence type="ECO:0000256" key="10">
    <source>
        <dbReference type="ARBA" id="ARBA00023115"/>
    </source>
</evidence>
<evidence type="ECO:0000256" key="6">
    <source>
        <dbReference type="ARBA" id="ARBA00022793"/>
    </source>
</evidence>
<dbReference type="Gene3D" id="1.20.58.930">
    <property type="match status" value="1"/>
</dbReference>
<keyword evidence="6 12" id="KW-0210">Decarboxylase</keyword>
<dbReference type="Pfam" id="PF02784">
    <property type="entry name" value="Orn_Arg_deC_N"/>
    <property type="match status" value="1"/>
</dbReference>
<dbReference type="Gene3D" id="3.20.20.10">
    <property type="entry name" value="Alanine racemase"/>
    <property type="match status" value="1"/>
</dbReference>
<dbReference type="InterPro" id="IPR029066">
    <property type="entry name" value="PLP-binding_barrel"/>
</dbReference>
<organism evidence="16 17">
    <name type="scientific">Celerinatantimonas yamalensis</name>
    <dbReference type="NCBI Taxonomy" id="559956"/>
    <lineage>
        <taxon>Bacteria</taxon>
        <taxon>Pseudomonadati</taxon>
        <taxon>Pseudomonadota</taxon>
        <taxon>Gammaproteobacteria</taxon>
        <taxon>Celerinatantimonadaceae</taxon>
        <taxon>Celerinatantimonas</taxon>
    </lineage>
</organism>
<dbReference type="Pfam" id="PF17810">
    <property type="entry name" value="Arg_decarb_HB"/>
    <property type="match status" value="1"/>
</dbReference>
<evidence type="ECO:0000256" key="12">
    <source>
        <dbReference type="HAMAP-Rule" id="MF_01417"/>
    </source>
</evidence>
<dbReference type="PRINTS" id="PR01179">
    <property type="entry name" value="ODADCRBXLASE"/>
</dbReference>
<dbReference type="GO" id="GO:0008792">
    <property type="term" value="F:arginine decarboxylase activity"/>
    <property type="evidence" value="ECO:0007669"/>
    <property type="project" value="UniProtKB-EC"/>
</dbReference>
<evidence type="ECO:0000259" key="14">
    <source>
        <dbReference type="Pfam" id="PF17810"/>
    </source>
</evidence>
<dbReference type="PANTHER" id="PTHR43295:SF9">
    <property type="entry name" value="BIOSYNTHETIC ARGININE DECARBOXYLASE"/>
    <property type="match status" value="1"/>
</dbReference>
<accession>A0ABW9G7C4</accession>
<sequence length="639" mass="72330">MVTDPNWTAQQSRQQYNIAYWSQGYFDINEHGQVVVCPNRHRPENQIALESLAHELTRQGVSLPALVRFPQILHDRVDTLCHAFNQAIDNYQYDNRYLAVYPIKVNQQRSVVEEILSSQAAKQNRQLGLEAGSKPELMAVLAMAQQASSVIICNGYKDREYIRLALIGEKLGHQVYIVLEKLSELDMVLTEAKKLKVTPRLGLRARLASQGKGKWQASGGEKSKFGLAASQVLQVIDELNSKKMLDSLQLLHFHLGSQIANIRDVRQGVSEAARFYCELRKLGAPIACVDVGGGLAVDYDGSRSQGNNSMNYGLMEYANNIVYCVGDICAQYEEPVPQLISESGRSLSAHHAVLITEVLGTERYYPAQVDAPPEDSPQLLENMWHAWQELNLRDDQRALVEIYHDIQNDLLEVHAQFNLGLLSLHQRAWGEQLNLRICYELQQRLNENNRSHQPILDELRERLADKFFINFSLFQSLPDAWGIDQVFPILPLSHLNRVEQSRAVLLDITCDSDGCIDQYVDEMGVEPTMPVPAWDPQNPYMMGFFLVGAYQEILGDLHNLFGDTDSAVIQLDEQGELIIDQITPGDTVEDVLGYVNLSSDSFVRTYRELVRKHIDKSQQRAILAELEAGVRGYTYLEDF</sequence>
<evidence type="ECO:0000259" key="15">
    <source>
        <dbReference type="Pfam" id="PF17944"/>
    </source>
</evidence>
<dbReference type="HAMAP" id="MF_01417">
    <property type="entry name" value="SpeA"/>
    <property type="match status" value="1"/>
</dbReference>
<dbReference type="SUPFAM" id="SSF51419">
    <property type="entry name" value="PLP-binding barrel"/>
    <property type="match status" value="1"/>
</dbReference>
<name>A0ABW9G7C4_9GAMM</name>
<dbReference type="PRINTS" id="PR01180">
    <property type="entry name" value="ARGDCRBXLASE"/>
</dbReference>
<evidence type="ECO:0000256" key="1">
    <source>
        <dbReference type="ARBA" id="ARBA00001933"/>
    </source>
</evidence>
<evidence type="ECO:0000256" key="5">
    <source>
        <dbReference type="ARBA" id="ARBA00022723"/>
    </source>
</evidence>
<evidence type="ECO:0000256" key="2">
    <source>
        <dbReference type="ARBA" id="ARBA00001946"/>
    </source>
</evidence>
<dbReference type="Pfam" id="PF17944">
    <property type="entry name" value="Arg_decarbox_C"/>
    <property type="match status" value="1"/>
</dbReference>
<keyword evidence="9 12" id="KW-0745">Spermidine biosynthesis</keyword>
<dbReference type="Gene3D" id="2.40.37.10">
    <property type="entry name" value="Lyase, Ornithine Decarboxylase, Chain A, domain 1"/>
    <property type="match status" value="1"/>
</dbReference>
<comment type="function">
    <text evidence="3 12">Catalyzes the biosynthesis of agmatine from arginine.</text>
</comment>
<comment type="cofactor">
    <cofactor evidence="2 12">
        <name>Mg(2+)</name>
        <dbReference type="ChEBI" id="CHEBI:18420"/>
    </cofactor>
</comment>
<dbReference type="EMBL" id="JBEQCT010000004">
    <property type="protein sequence ID" value="MFM2485382.1"/>
    <property type="molecule type" value="Genomic_DNA"/>
</dbReference>
<evidence type="ECO:0000256" key="8">
    <source>
        <dbReference type="ARBA" id="ARBA00022898"/>
    </source>
</evidence>
<dbReference type="NCBIfam" id="NF003763">
    <property type="entry name" value="PRK05354.1"/>
    <property type="match status" value="1"/>
</dbReference>
<dbReference type="Gene3D" id="1.10.287.3440">
    <property type="match status" value="1"/>
</dbReference>
<keyword evidence="8 12" id="KW-0663">Pyridoxal phosphate</keyword>
<dbReference type="InterPro" id="IPR040634">
    <property type="entry name" value="Arg_decarb_HB"/>
</dbReference>
<keyword evidence="11 12" id="KW-0456">Lyase</keyword>
<dbReference type="InterPro" id="IPR041128">
    <property type="entry name" value="Arg_decarbox_C"/>
</dbReference>
<comment type="cofactor">
    <cofactor evidence="1 12">
        <name>pyridoxal 5'-phosphate</name>
        <dbReference type="ChEBI" id="CHEBI:597326"/>
    </cofactor>
</comment>
<evidence type="ECO:0000259" key="13">
    <source>
        <dbReference type="Pfam" id="PF02784"/>
    </source>
</evidence>
<evidence type="ECO:0000256" key="9">
    <source>
        <dbReference type="ARBA" id="ARBA00023066"/>
    </source>
</evidence>
<dbReference type="InterPro" id="IPR000183">
    <property type="entry name" value="Orn/DAP/Arg_de-COase"/>
</dbReference>
<dbReference type="InterPro" id="IPR009006">
    <property type="entry name" value="Ala_racemase/Decarboxylase_C"/>
</dbReference>
<dbReference type="PIRSF" id="PIRSF001336">
    <property type="entry name" value="Arg_decrbxlase"/>
    <property type="match status" value="1"/>
</dbReference>